<evidence type="ECO:0000313" key="1">
    <source>
        <dbReference type="EMBL" id="CAD8422289.1"/>
    </source>
</evidence>
<protein>
    <submittedName>
        <fullName evidence="1">Uncharacterized protein</fullName>
    </submittedName>
</protein>
<proteinExistence type="predicted"/>
<dbReference type="InterPro" id="IPR036770">
    <property type="entry name" value="Ankyrin_rpt-contain_sf"/>
</dbReference>
<organism evidence="1">
    <name type="scientific">Proboscia inermis</name>
    <dbReference type="NCBI Taxonomy" id="420281"/>
    <lineage>
        <taxon>Eukaryota</taxon>
        <taxon>Sar</taxon>
        <taxon>Stramenopiles</taxon>
        <taxon>Ochrophyta</taxon>
        <taxon>Bacillariophyta</taxon>
        <taxon>Coscinodiscophyceae</taxon>
        <taxon>Rhizosoleniophycidae</taxon>
        <taxon>Rhizosoleniales</taxon>
        <taxon>Rhizosoleniaceae</taxon>
        <taxon>Proboscia</taxon>
    </lineage>
</organism>
<accession>A0A7S0CHH3</accession>
<sequence length="146" mass="16007">MGIEGGAPNCMIRFAFYIHPEQANETDECGNYPLHIAAANPTLKQEKSRFVINNLLQMNPGAAFVASCGSFGKRMPLTLAIVAGSKTWDTCVEAIFMCNELAVTEKDPETGLYPFMLAASVMKDGRGCLNTTFQLLRSFPDLNSYQ</sequence>
<reference evidence="1" key="1">
    <citation type="submission" date="2021-01" db="EMBL/GenBank/DDBJ databases">
        <authorList>
            <person name="Corre E."/>
            <person name="Pelletier E."/>
            <person name="Niang G."/>
            <person name="Scheremetjew M."/>
            <person name="Finn R."/>
            <person name="Kale V."/>
            <person name="Holt S."/>
            <person name="Cochrane G."/>
            <person name="Meng A."/>
            <person name="Brown T."/>
            <person name="Cohen L."/>
        </authorList>
    </citation>
    <scope>NUCLEOTIDE SEQUENCE</scope>
    <source>
        <strain evidence="1">CCAP1064/1</strain>
    </source>
</reference>
<dbReference type="Gene3D" id="1.25.40.20">
    <property type="entry name" value="Ankyrin repeat-containing domain"/>
    <property type="match status" value="1"/>
</dbReference>
<name>A0A7S0CHH3_9STRA</name>
<dbReference type="EMBL" id="HBEL01039658">
    <property type="protein sequence ID" value="CAD8422289.1"/>
    <property type="molecule type" value="Transcribed_RNA"/>
</dbReference>
<dbReference type="AlphaFoldDB" id="A0A7S0CHH3"/>
<gene>
    <name evidence="1" type="ORF">PINE0816_LOCUS18445</name>
</gene>